<dbReference type="EMBL" id="LLEI02000021">
    <property type="protein sequence ID" value="OAJ95214.1"/>
    <property type="molecule type" value="Genomic_DNA"/>
</dbReference>
<comment type="caution">
    <text evidence="1">The sequence shown here is derived from an EMBL/GenBank/DDBJ whole genome shotgun (WGS) entry which is preliminary data.</text>
</comment>
<protein>
    <submittedName>
        <fullName evidence="1">Uncharacterized protein</fullName>
    </submittedName>
</protein>
<proteinExistence type="predicted"/>
<dbReference type="AlphaFoldDB" id="A0A177Y2V2"/>
<dbReference type="Proteomes" id="UP000078406">
    <property type="component" value="Unassembled WGS sequence"/>
</dbReference>
<name>A0A177Y2V2_9VIBR</name>
<sequence>MKSEKPRNPIQFIRPNRDYHAPPANLTVFHALQKVRSKKLVQVLLDNCSIQRMERIYEYADSKKREATKEDVKLFGLAPLLELLENAPIVISASGLCEMPGGKVGKAHRAYERFCAQFWPTHSDDKAATHHAVQKESIEKKVNFNELDNDARRGYGLAYLAFMHYQQIYRCFGKLSPEKKFEAYLYGMIEYIDVLSAFELEVVKYLFWDPSPKVLEGLPMSTRKRKQLIKRNFGGAGTRIEKCRELAFDRAMDVNWLIMGNISEDNGNDIDVFGERFGIECWIGTTDEKLFDICKDIHSTPGPDSSMNTLVVDREEEMSELPYWRYVDGLAKDVLFQRNSGEKTRARTFDYLPRIDAALSDIERNLIRKFDTIHCSI</sequence>
<accession>A0A177Y2V2</accession>
<gene>
    <name evidence="1" type="ORF">APB76_07995</name>
</gene>
<organism evidence="1 2">
    <name type="scientific">Vibrio bivalvicida</name>
    <dbReference type="NCBI Taxonomy" id="1276888"/>
    <lineage>
        <taxon>Bacteria</taxon>
        <taxon>Pseudomonadati</taxon>
        <taxon>Pseudomonadota</taxon>
        <taxon>Gammaproteobacteria</taxon>
        <taxon>Vibrionales</taxon>
        <taxon>Vibrionaceae</taxon>
        <taxon>Vibrio</taxon>
        <taxon>Vibrio oreintalis group</taxon>
    </lineage>
</organism>
<dbReference type="RefSeq" id="WP_054962170.1">
    <property type="nucleotide sequence ID" value="NZ_LLEI02000021.1"/>
</dbReference>
<reference evidence="1 2" key="1">
    <citation type="journal article" date="2016" name="Syst. Appl. Microbiol.">
        <title>Vibrio bivalvicida sp. nov., a novel larval pathogen for bivalve molluscs reared in a hatchery.</title>
        <authorList>
            <person name="Dubert J."/>
            <person name="Romalde J.L."/>
            <person name="Prado S."/>
            <person name="Barja J.L."/>
        </authorList>
    </citation>
    <scope>NUCLEOTIDE SEQUENCE [LARGE SCALE GENOMIC DNA]</scope>
    <source>
        <strain evidence="1 2">605</strain>
    </source>
</reference>
<evidence type="ECO:0000313" key="2">
    <source>
        <dbReference type="Proteomes" id="UP000078406"/>
    </source>
</evidence>
<evidence type="ECO:0000313" key="1">
    <source>
        <dbReference type="EMBL" id="OAJ95214.1"/>
    </source>
</evidence>